<name>A0A074Z6J8_OPIVI</name>
<evidence type="ECO:0000256" key="3">
    <source>
        <dbReference type="ARBA" id="ARBA00022741"/>
    </source>
</evidence>
<dbReference type="Gene3D" id="3.40.50.1440">
    <property type="entry name" value="Tubulin/FtsZ, GTPase domain"/>
    <property type="match status" value="2"/>
</dbReference>
<evidence type="ECO:0000256" key="5">
    <source>
        <dbReference type="ARBA" id="ARBA00023134"/>
    </source>
</evidence>
<dbReference type="InterPro" id="IPR008280">
    <property type="entry name" value="Tub_FtsZ_C"/>
</dbReference>
<protein>
    <recommendedName>
        <fullName evidence="8">Tubulin/FtsZ GTPase domain-containing protein</fullName>
    </recommendedName>
</protein>
<dbReference type="GO" id="GO:0016787">
    <property type="term" value="F:hydrolase activity"/>
    <property type="evidence" value="ECO:0007669"/>
    <property type="project" value="UniProtKB-KW"/>
</dbReference>
<dbReference type="InterPro" id="IPR002452">
    <property type="entry name" value="Alpha_tubulin"/>
</dbReference>
<dbReference type="Proteomes" id="UP000054324">
    <property type="component" value="Unassembled WGS sequence"/>
</dbReference>
<evidence type="ECO:0000313" key="9">
    <source>
        <dbReference type="EMBL" id="KER22683.1"/>
    </source>
</evidence>
<dbReference type="PANTHER" id="PTHR11588">
    <property type="entry name" value="TUBULIN"/>
    <property type="match status" value="1"/>
</dbReference>
<evidence type="ECO:0000256" key="1">
    <source>
        <dbReference type="ARBA" id="ARBA00009636"/>
    </source>
</evidence>
<keyword evidence="2" id="KW-0493">Microtubule</keyword>
<gene>
    <name evidence="9" type="ORF">T265_09273</name>
</gene>
<feature type="region of interest" description="Disordered" evidence="7">
    <location>
        <begin position="1"/>
        <end position="34"/>
    </location>
</feature>
<dbReference type="GO" id="GO:0005525">
    <property type="term" value="F:GTP binding"/>
    <property type="evidence" value="ECO:0007669"/>
    <property type="project" value="UniProtKB-KW"/>
</dbReference>
<dbReference type="GO" id="GO:0005200">
    <property type="term" value="F:structural constituent of cytoskeleton"/>
    <property type="evidence" value="ECO:0007669"/>
    <property type="project" value="InterPro"/>
</dbReference>
<accession>A0A074Z6J8</accession>
<evidence type="ECO:0000256" key="7">
    <source>
        <dbReference type="SAM" id="MobiDB-lite"/>
    </source>
</evidence>
<organism evidence="9 10">
    <name type="scientific">Opisthorchis viverrini</name>
    <name type="common">Southeast Asian liver fluke</name>
    <dbReference type="NCBI Taxonomy" id="6198"/>
    <lineage>
        <taxon>Eukaryota</taxon>
        <taxon>Metazoa</taxon>
        <taxon>Spiralia</taxon>
        <taxon>Lophotrochozoa</taxon>
        <taxon>Platyhelminthes</taxon>
        <taxon>Trematoda</taxon>
        <taxon>Digenea</taxon>
        <taxon>Opisthorchiida</taxon>
        <taxon>Opisthorchiata</taxon>
        <taxon>Opisthorchiidae</taxon>
        <taxon>Opisthorchis</taxon>
    </lineage>
</organism>
<dbReference type="RefSeq" id="XP_009173564.1">
    <property type="nucleotide sequence ID" value="XM_009175300.1"/>
</dbReference>
<dbReference type="PRINTS" id="PR01161">
    <property type="entry name" value="TUBULIN"/>
</dbReference>
<evidence type="ECO:0000259" key="8">
    <source>
        <dbReference type="Pfam" id="PF00091"/>
    </source>
</evidence>
<sequence>MEGKEDKSGNQSLLVDLGPKSTKSGPSSMDDPSVPTILNRSQYVSILLIRSQVVPDSPPLVLLFIETCHVVCTQTDSLCWKLYCLQHGIQPDGRTSNDGVGHADDNPFTEFFNDTGSSRYVSRAVFVDLEPMAVGEQGPPRAGRHRKQLCSRALHCWKGSDQVVGRVRKLSDQREGLQGFLVFHSFGGETGLGSTSLLMDFQGVRNVKLTEFQTNLIPHQHINSPLSSYAPIVFADWAFHEELSVNGITKFHGSN</sequence>
<reference evidence="9 10" key="1">
    <citation type="submission" date="2013-11" db="EMBL/GenBank/DDBJ databases">
        <title>Opisthorchis viverrini - life in the bile duct.</title>
        <authorList>
            <person name="Young N.D."/>
            <person name="Nagarajan N."/>
            <person name="Lin S.J."/>
            <person name="Korhonen P.K."/>
            <person name="Jex A.R."/>
            <person name="Hall R.S."/>
            <person name="Safavi-Hemami H."/>
            <person name="Kaewkong W."/>
            <person name="Bertrand D."/>
            <person name="Gao S."/>
            <person name="Seet Q."/>
            <person name="Wongkham S."/>
            <person name="Teh B.T."/>
            <person name="Wongkham C."/>
            <person name="Intapan P.M."/>
            <person name="Maleewong W."/>
            <person name="Yang X."/>
            <person name="Hu M."/>
            <person name="Wang Z."/>
            <person name="Hofmann A."/>
            <person name="Sternberg P.W."/>
            <person name="Tan P."/>
            <person name="Wang J."/>
            <person name="Gasser R.B."/>
        </authorList>
    </citation>
    <scope>NUCLEOTIDE SEQUENCE [LARGE SCALE GENOMIC DNA]</scope>
</reference>
<dbReference type="CTD" id="20323446"/>
<dbReference type="Pfam" id="PF00091">
    <property type="entry name" value="Tubulin"/>
    <property type="match status" value="1"/>
</dbReference>
<dbReference type="AlphaFoldDB" id="A0A074Z6J8"/>
<keyword evidence="5" id="KW-0342">GTP-binding</keyword>
<dbReference type="GeneID" id="20323446"/>
<dbReference type="SUPFAM" id="SSF55307">
    <property type="entry name" value="Tubulin C-terminal domain-like"/>
    <property type="match status" value="1"/>
</dbReference>
<keyword evidence="3" id="KW-0547">Nucleotide-binding</keyword>
<dbReference type="InterPro" id="IPR003008">
    <property type="entry name" value="Tubulin_FtsZ_GTPase"/>
</dbReference>
<dbReference type="STRING" id="6198.A0A074Z6J8"/>
<dbReference type="InterPro" id="IPR000217">
    <property type="entry name" value="Tubulin"/>
</dbReference>
<proteinExistence type="inferred from homology"/>
<keyword evidence="4" id="KW-0378">Hydrolase</keyword>
<dbReference type="KEGG" id="ovi:T265_09273"/>
<dbReference type="OrthoDB" id="1662883at2759"/>
<feature type="domain" description="Tubulin/FtsZ GTPase" evidence="8">
    <location>
        <begin position="78"/>
        <end position="219"/>
    </location>
</feature>
<evidence type="ECO:0000256" key="6">
    <source>
        <dbReference type="ARBA" id="ARBA00049117"/>
    </source>
</evidence>
<dbReference type="EMBL" id="KL596885">
    <property type="protein sequence ID" value="KER22683.1"/>
    <property type="molecule type" value="Genomic_DNA"/>
</dbReference>
<dbReference type="PRINTS" id="PR01162">
    <property type="entry name" value="ALPHATUBULIN"/>
</dbReference>
<comment type="similarity">
    <text evidence="1">Belongs to the tubulin family.</text>
</comment>
<evidence type="ECO:0000256" key="4">
    <source>
        <dbReference type="ARBA" id="ARBA00022801"/>
    </source>
</evidence>
<dbReference type="GO" id="GO:0007017">
    <property type="term" value="P:microtubule-based process"/>
    <property type="evidence" value="ECO:0007669"/>
    <property type="project" value="InterPro"/>
</dbReference>
<comment type="catalytic activity">
    <reaction evidence="6">
        <text>GTP + H2O = GDP + phosphate + H(+)</text>
        <dbReference type="Rhea" id="RHEA:19669"/>
        <dbReference type="ChEBI" id="CHEBI:15377"/>
        <dbReference type="ChEBI" id="CHEBI:15378"/>
        <dbReference type="ChEBI" id="CHEBI:37565"/>
        <dbReference type="ChEBI" id="CHEBI:43474"/>
        <dbReference type="ChEBI" id="CHEBI:58189"/>
    </reaction>
    <physiologicalReaction direction="left-to-right" evidence="6">
        <dbReference type="Rhea" id="RHEA:19670"/>
    </physiologicalReaction>
</comment>
<dbReference type="InterPro" id="IPR036525">
    <property type="entry name" value="Tubulin/FtsZ_GTPase_sf"/>
</dbReference>
<evidence type="ECO:0000256" key="2">
    <source>
        <dbReference type="ARBA" id="ARBA00022701"/>
    </source>
</evidence>
<dbReference type="GO" id="GO:0005874">
    <property type="term" value="C:microtubule"/>
    <property type="evidence" value="ECO:0007669"/>
    <property type="project" value="UniProtKB-KW"/>
</dbReference>
<evidence type="ECO:0000313" key="10">
    <source>
        <dbReference type="Proteomes" id="UP000054324"/>
    </source>
</evidence>
<dbReference type="SUPFAM" id="SSF52490">
    <property type="entry name" value="Tubulin nucleotide-binding domain-like"/>
    <property type="match status" value="1"/>
</dbReference>
<keyword evidence="10" id="KW-1185">Reference proteome</keyword>